<organism evidence="2 3">
    <name type="scientific">Tepidibacter hydrothermalis</name>
    <dbReference type="NCBI Taxonomy" id="3036126"/>
    <lineage>
        <taxon>Bacteria</taxon>
        <taxon>Bacillati</taxon>
        <taxon>Bacillota</taxon>
        <taxon>Clostridia</taxon>
        <taxon>Peptostreptococcales</taxon>
        <taxon>Peptostreptococcaceae</taxon>
        <taxon>Tepidibacter</taxon>
    </lineage>
</organism>
<dbReference type="EMBL" id="CP120733">
    <property type="protein sequence ID" value="WFD10056.1"/>
    <property type="molecule type" value="Genomic_DNA"/>
</dbReference>
<sequence length="100" mass="11607">MEITNNYTNLDVLKSKVKNTKEDDKKLMKACQDIEAEFLKIMLKEMKKTIPKDSLFEKSQGREIFEDLYTEELAVKSSKGSSLGLAKSIYDQFNKTYIKK</sequence>
<reference evidence="2 3" key="1">
    <citation type="submission" date="2023-03" db="EMBL/GenBank/DDBJ databases">
        <title>Complete genome sequence of Tepidibacter sp. SWIR-1, isolated from a deep-sea hydrothermal vent.</title>
        <authorList>
            <person name="Li X."/>
        </authorList>
    </citation>
    <scope>NUCLEOTIDE SEQUENCE [LARGE SCALE GENOMIC DNA]</scope>
    <source>
        <strain evidence="2 3">SWIR-1</strain>
    </source>
</reference>
<evidence type="ECO:0000313" key="3">
    <source>
        <dbReference type="Proteomes" id="UP001222800"/>
    </source>
</evidence>
<dbReference type="Proteomes" id="UP001222800">
    <property type="component" value="Chromosome"/>
</dbReference>
<accession>A0ABY8EAS8</accession>
<protein>
    <submittedName>
        <fullName evidence="2">Rod-binding protein</fullName>
    </submittedName>
</protein>
<proteinExistence type="predicted"/>
<name>A0ABY8EAS8_9FIRM</name>
<gene>
    <name evidence="2" type="ORF">P4S50_17020</name>
</gene>
<dbReference type="InterPro" id="IPR019301">
    <property type="entry name" value="Flagellar_prot_FlgJ_N"/>
</dbReference>
<dbReference type="RefSeq" id="WP_277732033.1">
    <property type="nucleotide sequence ID" value="NZ_CP120733.1"/>
</dbReference>
<evidence type="ECO:0000313" key="2">
    <source>
        <dbReference type="EMBL" id="WFD10056.1"/>
    </source>
</evidence>
<dbReference type="Pfam" id="PF10135">
    <property type="entry name" value="Rod-binding"/>
    <property type="match status" value="1"/>
</dbReference>
<keyword evidence="3" id="KW-1185">Reference proteome</keyword>
<feature type="domain" description="Flagellar protein FlgJ N-terminal" evidence="1">
    <location>
        <begin position="44"/>
        <end position="92"/>
    </location>
</feature>
<evidence type="ECO:0000259" key="1">
    <source>
        <dbReference type="Pfam" id="PF10135"/>
    </source>
</evidence>